<evidence type="ECO:0008006" key="5">
    <source>
        <dbReference type="Google" id="ProtNLM"/>
    </source>
</evidence>
<dbReference type="InterPro" id="IPR036282">
    <property type="entry name" value="Glutathione-S-Trfase_C_sf"/>
</dbReference>
<dbReference type="OrthoDB" id="249703at2759"/>
<dbReference type="Pfam" id="PF14497">
    <property type="entry name" value="GST_C_3"/>
    <property type="match status" value="1"/>
</dbReference>
<dbReference type="Pfam" id="PF13417">
    <property type="entry name" value="GST_N_3"/>
    <property type="match status" value="1"/>
</dbReference>
<dbReference type="PROSITE" id="PS50404">
    <property type="entry name" value="GST_NTER"/>
    <property type="match status" value="1"/>
</dbReference>
<dbReference type="EMBL" id="JAEPRD010000312">
    <property type="protein sequence ID" value="KAG2192181.1"/>
    <property type="molecule type" value="Genomic_DNA"/>
</dbReference>
<dbReference type="InterPro" id="IPR036249">
    <property type="entry name" value="Thioredoxin-like_sf"/>
</dbReference>
<organism evidence="3 4">
    <name type="scientific">Mucor saturninus</name>
    <dbReference type="NCBI Taxonomy" id="64648"/>
    <lineage>
        <taxon>Eukaryota</taxon>
        <taxon>Fungi</taxon>
        <taxon>Fungi incertae sedis</taxon>
        <taxon>Mucoromycota</taxon>
        <taxon>Mucoromycotina</taxon>
        <taxon>Mucoromycetes</taxon>
        <taxon>Mucorales</taxon>
        <taxon>Mucorineae</taxon>
        <taxon>Mucoraceae</taxon>
        <taxon>Mucor</taxon>
    </lineage>
</organism>
<proteinExistence type="predicted"/>
<protein>
    <recommendedName>
        <fullName evidence="5">Glutathione S-transferase</fullName>
    </recommendedName>
</protein>
<evidence type="ECO:0000313" key="4">
    <source>
        <dbReference type="Proteomes" id="UP000603453"/>
    </source>
</evidence>
<evidence type="ECO:0000313" key="3">
    <source>
        <dbReference type="EMBL" id="KAG2192181.1"/>
    </source>
</evidence>
<feature type="domain" description="GST C-terminal" evidence="2">
    <location>
        <begin position="84"/>
        <end position="219"/>
    </location>
</feature>
<dbReference type="PANTHER" id="PTHR43968">
    <property type="match status" value="1"/>
</dbReference>
<dbReference type="SUPFAM" id="SSF52833">
    <property type="entry name" value="Thioredoxin-like"/>
    <property type="match status" value="1"/>
</dbReference>
<dbReference type="InterPro" id="IPR040079">
    <property type="entry name" value="Glutathione_S-Trfase"/>
</dbReference>
<dbReference type="PANTHER" id="PTHR43968:SF6">
    <property type="entry name" value="GLUTATHIONE S-TRANSFERASE OMEGA"/>
    <property type="match status" value="1"/>
</dbReference>
<dbReference type="InterPro" id="IPR004045">
    <property type="entry name" value="Glutathione_S-Trfase_N"/>
</dbReference>
<accession>A0A8H7QIL1</accession>
<sequence>MSTQKVTLAGGRYSPFFRVMQMALFHLKIDYEVELLLPHSKYVYQYNPFGRIPLLIHGEKAIYETTAIRDYIDSKFNSELTPVDFEIKLKVTQFISVASDYLFRQILVDYIKQRLYLERLGKTEGEITVLLEKKLKGCGRIMKAVESMVEEGPFLCGEEVTWADYFVYPFMVSFYSFPEASFFSALSPKLFQWYGMFGKRPEAVATAMNIVDILRRASL</sequence>
<dbReference type="SFLD" id="SFLDS00019">
    <property type="entry name" value="Glutathione_Transferase_(cytos"/>
    <property type="match status" value="1"/>
</dbReference>
<dbReference type="Proteomes" id="UP000603453">
    <property type="component" value="Unassembled WGS sequence"/>
</dbReference>
<feature type="domain" description="GST N-terminal" evidence="1">
    <location>
        <begin position="4"/>
        <end position="80"/>
    </location>
</feature>
<dbReference type="PROSITE" id="PS50405">
    <property type="entry name" value="GST_CTER"/>
    <property type="match status" value="1"/>
</dbReference>
<dbReference type="Gene3D" id="1.20.1050.10">
    <property type="match status" value="1"/>
</dbReference>
<dbReference type="InterPro" id="IPR010987">
    <property type="entry name" value="Glutathione-S-Trfase_C-like"/>
</dbReference>
<dbReference type="InterPro" id="IPR050983">
    <property type="entry name" value="GST_Omega/HSP26"/>
</dbReference>
<evidence type="ECO:0000259" key="1">
    <source>
        <dbReference type="PROSITE" id="PS50404"/>
    </source>
</evidence>
<reference evidence="3" key="1">
    <citation type="submission" date="2020-12" db="EMBL/GenBank/DDBJ databases">
        <title>Metabolic potential, ecology and presence of endohyphal bacteria is reflected in genomic diversity of Mucoromycotina.</title>
        <authorList>
            <person name="Muszewska A."/>
            <person name="Okrasinska A."/>
            <person name="Steczkiewicz K."/>
            <person name="Drgas O."/>
            <person name="Orlowska M."/>
            <person name="Perlinska-Lenart U."/>
            <person name="Aleksandrzak-Piekarczyk T."/>
            <person name="Szatraj K."/>
            <person name="Zielenkiewicz U."/>
            <person name="Pilsyk S."/>
            <person name="Malc E."/>
            <person name="Mieczkowski P."/>
            <person name="Kruszewska J.S."/>
            <person name="Biernat P."/>
            <person name="Pawlowska J."/>
        </authorList>
    </citation>
    <scope>NUCLEOTIDE SEQUENCE</scope>
    <source>
        <strain evidence="3">WA0000017839</strain>
    </source>
</reference>
<dbReference type="SUPFAM" id="SSF47616">
    <property type="entry name" value="GST C-terminal domain-like"/>
    <property type="match status" value="1"/>
</dbReference>
<evidence type="ECO:0000259" key="2">
    <source>
        <dbReference type="PROSITE" id="PS50405"/>
    </source>
</evidence>
<keyword evidence="4" id="KW-1185">Reference proteome</keyword>
<dbReference type="CDD" id="cd00299">
    <property type="entry name" value="GST_C_family"/>
    <property type="match status" value="1"/>
</dbReference>
<dbReference type="AlphaFoldDB" id="A0A8H7QIL1"/>
<dbReference type="Gene3D" id="3.40.30.10">
    <property type="entry name" value="Glutaredoxin"/>
    <property type="match status" value="1"/>
</dbReference>
<comment type="caution">
    <text evidence="3">The sequence shown here is derived from an EMBL/GenBank/DDBJ whole genome shotgun (WGS) entry which is preliminary data.</text>
</comment>
<dbReference type="GO" id="GO:0005737">
    <property type="term" value="C:cytoplasm"/>
    <property type="evidence" value="ECO:0007669"/>
    <property type="project" value="TreeGrafter"/>
</dbReference>
<dbReference type="InterPro" id="IPR004046">
    <property type="entry name" value="GST_C"/>
</dbReference>
<name>A0A8H7QIL1_9FUNG</name>
<gene>
    <name evidence="3" type="ORF">INT47_001592</name>
</gene>